<name>A8N9Y2_COPC7</name>
<keyword evidence="3" id="KW-1185">Reference proteome</keyword>
<dbReference type="EMBL" id="AACS02000007">
    <property type="protein sequence ID" value="EAU90171.2"/>
    <property type="molecule type" value="Genomic_DNA"/>
</dbReference>
<dbReference type="VEuPathDB" id="FungiDB:CC1G_05709"/>
<proteinExistence type="predicted"/>
<feature type="region of interest" description="Disordered" evidence="1">
    <location>
        <begin position="617"/>
        <end position="677"/>
    </location>
</feature>
<dbReference type="AlphaFoldDB" id="A8N9Y2"/>
<feature type="region of interest" description="Disordered" evidence="1">
    <location>
        <begin position="382"/>
        <end position="440"/>
    </location>
</feature>
<dbReference type="KEGG" id="cci:CC1G_05709"/>
<dbReference type="RefSeq" id="XP_001831638.2">
    <property type="nucleotide sequence ID" value="XM_001831586.2"/>
</dbReference>
<protein>
    <submittedName>
        <fullName evidence="2">Uncharacterized protein</fullName>
    </submittedName>
</protein>
<reference evidence="2 3" key="1">
    <citation type="journal article" date="2010" name="Proc. Natl. Acad. Sci. U.S.A.">
        <title>Insights into evolution of multicellular fungi from the assembled chromosomes of the mushroom Coprinopsis cinerea (Coprinus cinereus).</title>
        <authorList>
            <person name="Stajich J.E."/>
            <person name="Wilke S.K."/>
            <person name="Ahren D."/>
            <person name="Au C.H."/>
            <person name="Birren B.W."/>
            <person name="Borodovsky M."/>
            <person name="Burns C."/>
            <person name="Canback B."/>
            <person name="Casselton L.A."/>
            <person name="Cheng C.K."/>
            <person name="Deng J."/>
            <person name="Dietrich F.S."/>
            <person name="Fargo D.C."/>
            <person name="Farman M.L."/>
            <person name="Gathman A.C."/>
            <person name="Goldberg J."/>
            <person name="Guigo R."/>
            <person name="Hoegger P.J."/>
            <person name="Hooker J.B."/>
            <person name="Huggins A."/>
            <person name="James T.Y."/>
            <person name="Kamada T."/>
            <person name="Kilaru S."/>
            <person name="Kodira C."/>
            <person name="Kues U."/>
            <person name="Kupfer D."/>
            <person name="Kwan H.S."/>
            <person name="Lomsadze A."/>
            <person name="Li W."/>
            <person name="Lilly W.W."/>
            <person name="Ma L.J."/>
            <person name="Mackey A.J."/>
            <person name="Manning G."/>
            <person name="Martin F."/>
            <person name="Muraguchi H."/>
            <person name="Natvig D.O."/>
            <person name="Palmerini H."/>
            <person name="Ramesh M.A."/>
            <person name="Rehmeyer C.J."/>
            <person name="Roe B.A."/>
            <person name="Shenoy N."/>
            <person name="Stanke M."/>
            <person name="Ter-Hovhannisyan V."/>
            <person name="Tunlid A."/>
            <person name="Velagapudi R."/>
            <person name="Vision T.J."/>
            <person name="Zeng Q."/>
            <person name="Zolan M.E."/>
            <person name="Pukkila P.J."/>
        </authorList>
    </citation>
    <scope>NUCLEOTIDE SEQUENCE [LARGE SCALE GENOMIC DNA]</scope>
    <source>
        <strain evidence="3">Okayama-7 / 130 / ATCC MYA-4618 / FGSC 9003</strain>
    </source>
</reference>
<dbReference type="eggNOG" id="ENOG502SM2I">
    <property type="taxonomic scope" value="Eukaryota"/>
</dbReference>
<gene>
    <name evidence="2" type="ORF">CC1G_05709</name>
</gene>
<feature type="region of interest" description="Disordered" evidence="1">
    <location>
        <begin position="173"/>
        <end position="210"/>
    </location>
</feature>
<dbReference type="HOGENOM" id="CLU_014635_0_0_1"/>
<accession>A8N9Y2</accession>
<feature type="compositionally biased region" description="Low complexity" evidence="1">
    <location>
        <begin position="508"/>
        <end position="517"/>
    </location>
</feature>
<evidence type="ECO:0000313" key="2">
    <source>
        <dbReference type="EMBL" id="EAU90171.2"/>
    </source>
</evidence>
<dbReference type="OMA" id="EWARSWD"/>
<feature type="region of interest" description="Disordered" evidence="1">
    <location>
        <begin position="471"/>
        <end position="576"/>
    </location>
</feature>
<dbReference type="Proteomes" id="UP000001861">
    <property type="component" value="Unassembled WGS sequence"/>
</dbReference>
<feature type="compositionally biased region" description="Polar residues" evidence="1">
    <location>
        <begin position="664"/>
        <end position="673"/>
    </location>
</feature>
<dbReference type="InParanoid" id="A8N9Y2"/>
<evidence type="ECO:0000313" key="3">
    <source>
        <dbReference type="Proteomes" id="UP000001861"/>
    </source>
</evidence>
<feature type="compositionally biased region" description="Low complexity" evidence="1">
    <location>
        <begin position="774"/>
        <end position="791"/>
    </location>
</feature>
<feature type="compositionally biased region" description="Polar residues" evidence="1">
    <location>
        <begin position="141"/>
        <end position="156"/>
    </location>
</feature>
<feature type="compositionally biased region" description="Polar residues" evidence="1">
    <location>
        <begin position="810"/>
        <end position="822"/>
    </location>
</feature>
<feature type="compositionally biased region" description="Polar residues" evidence="1">
    <location>
        <begin position="173"/>
        <end position="185"/>
    </location>
</feature>
<dbReference type="OrthoDB" id="2591449at2759"/>
<feature type="region of interest" description="Disordered" evidence="1">
    <location>
        <begin position="1"/>
        <end position="30"/>
    </location>
</feature>
<dbReference type="GeneID" id="6008112"/>
<evidence type="ECO:0000256" key="1">
    <source>
        <dbReference type="SAM" id="MobiDB-lite"/>
    </source>
</evidence>
<feature type="compositionally biased region" description="Acidic residues" evidence="1">
    <location>
        <begin position="410"/>
        <end position="422"/>
    </location>
</feature>
<feature type="compositionally biased region" description="Pro residues" evidence="1">
    <location>
        <begin position="89"/>
        <end position="98"/>
    </location>
</feature>
<dbReference type="STRING" id="240176.A8N9Y2"/>
<comment type="caution">
    <text evidence="2">The sequence shown here is derived from an EMBL/GenBank/DDBJ whole genome shotgun (WGS) entry which is preliminary data.</text>
</comment>
<organism evidence="2 3">
    <name type="scientific">Coprinopsis cinerea (strain Okayama-7 / 130 / ATCC MYA-4618 / FGSC 9003)</name>
    <name type="common">Inky cap fungus</name>
    <name type="synonym">Hormographiella aspergillata</name>
    <dbReference type="NCBI Taxonomy" id="240176"/>
    <lineage>
        <taxon>Eukaryota</taxon>
        <taxon>Fungi</taxon>
        <taxon>Dikarya</taxon>
        <taxon>Basidiomycota</taxon>
        <taxon>Agaricomycotina</taxon>
        <taxon>Agaricomycetes</taxon>
        <taxon>Agaricomycetidae</taxon>
        <taxon>Agaricales</taxon>
        <taxon>Agaricineae</taxon>
        <taxon>Psathyrellaceae</taxon>
        <taxon>Coprinopsis</taxon>
    </lineage>
</organism>
<feature type="compositionally biased region" description="Polar residues" evidence="1">
    <location>
        <begin position="1"/>
        <end position="10"/>
    </location>
</feature>
<feature type="compositionally biased region" description="Acidic residues" evidence="1">
    <location>
        <begin position="547"/>
        <end position="558"/>
    </location>
</feature>
<feature type="region of interest" description="Disordered" evidence="1">
    <location>
        <begin position="740"/>
        <end position="822"/>
    </location>
</feature>
<feature type="region of interest" description="Disordered" evidence="1">
    <location>
        <begin position="54"/>
        <end position="161"/>
    </location>
</feature>
<sequence>MSPATNTAGHNTPRRRLSSRRGSITASDPYALHADINEAPDRVSSSKLTIVKVLPNQHGAMSPPPTLNDPPSSFTSASRRRSYRMGATSPPPDGPPPGRLSFAFSSFGGENSPGHHREGSTGSIGAPPSPTLSPRMRPVGPNQSPRLSAIGGSSYNHGKPRLTPEQLVELARQATSPRTLAQIATASSAGPSSPAPGSPIMRSHSPAFSASGATPGVVAPATFTPLPDDIYLPFVDRPYEVAQLISTPPDAKLFNLLAQTLPKTYEGPLSSPDPSFPDAILLPLDPVRWTYTQLHAHLTQVDRDVDSDVVWVAKARKCIMSHSELIWERVKGCFGVPPELDHLDWDWEREERMKATLNELEGGRKRHSSGEKHKERMRRLRAEIREGAPKPTIRGGKLQGGDSANWEAESAIDDEESDEELEAPPMTKPQPGAPETPATATTLATEDISSDEGKVPGGHWSDWDETIESPIYAKSKPLAPDDATGGDAQEEDEEDEEDFIEIEALVASSDPSGAPSPGSNPPPLTLGGSMLLKDPELTEGNPLGDIAEGEEEEEEEDSTQTPGEPAKEEVAAQEQEEELIPPAQIQGLRISTAPVHASGNYGVGGVYVVHHPHPLPFPSEKSEGGNEQVVSSGHSHRGSFGNSAGIPASETVTAGSGLARTHSRTSSFSSITGVSIGPFSRSESTGNLAALMAAATSPGSDAGDSTGYASDSVTAAPLGDRPPGHPLFVSNFARLNGLPTLSGHVHGSQSPPRAHGATSPPPGHYSGKRRSKRTGSTSGSGFVGTVPSSSFIGSKGHGGFYGGAELGRVRTNSQGSMRSFRG</sequence>
<feature type="compositionally biased region" description="Acidic residues" evidence="1">
    <location>
        <begin position="488"/>
        <end position="501"/>
    </location>
</feature>
<feature type="compositionally biased region" description="Gly residues" evidence="1">
    <location>
        <begin position="795"/>
        <end position="805"/>
    </location>
</feature>